<name>A0A846WRH6_9ACTN</name>
<dbReference type="EMBL" id="JAAXPC010000012">
    <property type="protein sequence ID" value="NKY03797.1"/>
    <property type="molecule type" value="Genomic_DNA"/>
</dbReference>
<dbReference type="SUPFAM" id="SSF88946">
    <property type="entry name" value="Sigma2 domain of RNA polymerase sigma factors"/>
    <property type="match status" value="1"/>
</dbReference>
<dbReference type="Pfam" id="PF08281">
    <property type="entry name" value="Sigma70_r4_2"/>
    <property type="match status" value="1"/>
</dbReference>
<sequence>MNSSESGHSPAAPGLALGGLSDDELAAAAAVGDTEAFSELVARLSPPLLRYLRRMVPDSQTAEDLAQDTLLDAWRGLPDFAFRSSVKTWVFAIAHRKTIDYRRRRRDIPTDDVQFADLAAAEPLPSDEAMRQTLVEALGTELLTLPQNSRAVWWLREVEGLSLAEISRILQISTGSVRGHLQRSRRYLATRLEPWRPGGRSSDPPNDPGADTDTDPTPTQQEGAQE</sequence>
<dbReference type="GO" id="GO:0006352">
    <property type="term" value="P:DNA-templated transcription initiation"/>
    <property type="evidence" value="ECO:0007669"/>
    <property type="project" value="InterPro"/>
</dbReference>
<comment type="similarity">
    <text evidence="1">Belongs to the sigma-70 factor family. ECF subfamily.</text>
</comment>
<evidence type="ECO:0000256" key="6">
    <source>
        <dbReference type="SAM" id="MobiDB-lite"/>
    </source>
</evidence>
<evidence type="ECO:0000259" key="7">
    <source>
        <dbReference type="Pfam" id="PF04542"/>
    </source>
</evidence>
<dbReference type="PANTHER" id="PTHR43133:SF46">
    <property type="entry name" value="RNA POLYMERASE SIGMA-70 FACTOR ECF SUBFAMILY"/>
    <property type="match status" value="1"/>
</dbReference>
<dbReference type="Pfam" id="PF04542">
    <property type="entry name" value="Sigma70_r2"/>
    <property type="match status" value="1"/>
</dbReference>
<keyword evidence="2" id="KW-0805">Transcription regulation</keyword>
<dbReference type="InterPro" id="IPR013324">
    <property type="entry name" value="RNA_pol_sigma_r3/r4-like"/>
</dbReference>
<protein>
    <submittedName>
        <fullName evidence="9">RNA polymerase sigma factor</fullName>
    </submittedName>
</protein>
<dbReference type="RefSeq" id="WP_006367674.1">
    <property type="nucleotide sequence ID" value="NZ_JAAXPC010000012.1"/>
</dbReference>
<dbReference type="InterPro" id="IPR036388">
    <property type="entry name" value="WH-like_DNA-bd_sf"/>
</dbReference>
<proteinExistence type="inferred from homology"/>
<dbReference type="Gene3D" id="1.10.10.10">
    <property type="entry name" value="Winged helix-like DNA-binding domain superfamily/Winged helix DNA-binding domain"/>
    <property type="match status" value="1"/>
</dbReference>
<dbReference type="GO" id="GO:0003677">
    <property type="term" value="F:DNA binding"/>
    <property type="evidence" value="ECO:0007669"/>
    <property type="project" value="UniProtKB-KW"/>
</dbReference>
<dbReference type="InterPro" id="IPR007627">
    <property type="entry name" value="RNA_pol_sigma70_r2"/>
</dbReference>
<dbReference type="InterPro" id="IPR014284">
    <property type="entry name" value="RNA_pol_sigma-70_dom"/>
</dbReference>
<dbReference type="PANTHER" id="PTHR43133">
    <property type="entry name" value="RNA POLYMERASE ECF-TYPE SIGMA FACTO"/>
    <property type="match status" value="1"/>
</dbReference>
<dbReference type="GO" id="GO:0016987">
    <property type="term" value="F:sigma factor activity"/>
    <property type="evidence" value="ECO:0007669"/>
    <property type="project" value="UniProtKB-KW"/>
</dbReference>
<evidence type="ECO:0000256" key="4">
    <source>
        <dbReference type="ARBA" id="ARBA00023125"/>
    </source>
</evidence>
<reference evidence="9 10" key="1">
    <citation type="submission" date="2020-04" db="EMBL/GenBank/DDBJ databases">
        <title>MicrobeNet Type strains.</title>
        <authorList>
            <person name="Nicholson A.C."/>
        </authorList>
    </citation>
    <scope>NUCLEOTIDE SEQUENCE [LARGE SCALE GENOMIC DNA]</scope>
    <source>
        <strain evidence="9 10">ATCC BAA-14</strain>
    </source>
</reference>
<dbReference type="CDD" id="cd06171">
    <property type="entry name" value="Sigma70_r4"/>
    <property type="match status" value="1"/>
</dbReference>
<dbReference type="SUPFAM" id="SSF88659">
    <property type="entry name" value="Sigma3 and sigma4 domains of RNA polymerase sigma factors"/>
    <property type="match status" value="1"/>
</dbReference>
<keyword evidence="3" id="KW-0731">Sigma factor</keyword>
<evidence type="ECO:0000256" key="5">
    <source>
        <dbReference type="ARBA" id="ARBA00023163"/>
    </source>
</evidence>
<dbReference type="NCBIfam" id="TIGR02937">
    <property type="entry name" value="sigma70-ECF"/>
    <property type="match status" value="1"/>
</dbReference>
<feature type="domain" description="RNA polymerase sigma-70 region 2" evidence="7">
    <location>
        <begin position="40"/>
        <end position="106"/>
    </location>
</feature>
<feature type="domain" description="RNA polymerase sigma factor 70 region 4 type 2" evidence="8">
    <location>
        <begin position="137"/>
        <end position="187"/>
    </location>
</feature>
<evidence type="ECO:0000256" key="3">
    <source>
        <dbReference type="ARBA" id="ARBA00023082"/>
    </source>
</evidence>
<dbReference type="Proteomes" id="UP000563898">
    <property type="component" value="Unassembled WGS sequence"/>
</dbReference>
<keyword evidence="5" id="KW-0804">Transcription</keyword>
<comment type="caution">
    <text evidence="9">The sequence shown here is derived from an EMBL/GenBank/DDBJ whole genome shotgun (WGS) entry which is preliminary data.</text>
</comment>
<evidence type="ECO:0000313" key="9">
    <source>
        <dbReference type="EMBL" id="NKY03797.1"/>
    </source>
</evidence>
<organism evidence="9 10">
    <name type="scientific">Gordonia polyisoprenivorans</name>
    <dbReference type="NCBI Taxonomy" id="84595"/>
    <lineage>
        <taxon>Bacteria</taxon>
        <taxon>Bacillati</taxon>
        <taxon>Actinomycetota</taxon>
        <taxon>Actinomycetes</taxon>
        <taxon>Mycobacteriales</taxon>
        <taxon>Gordoniaceae</taxon>
        <taxon>Gordonia</taxon>
    </lineage>
</organism>
<dbReference type="InterPro" id="IPR039425">
    <property type="entry name" value="RNA_pol_sigma-70-like"/>
</dbReference>
<keyword evidence="4" id="KW-0238">DNA-binding</keyword>
<dbReference type="InterPro" id="IPR013325">
    <property type="entry name" value="RNA_pol_sigma_r2"/>
</dbReference>
<evidence type="ECO:0000313" key="10">
    <source>
        <dbReference type="Proteomes" id="UP000563898"/>
    </source>
</evidence>
<feature type="compositionally biased region" description="Low complexity" evidence="6">
    <location>
        <begin position="208"/>
        <end position="219"/>
    </location>
</feature>
<feature type="region of interest" description="Disordered" evidence="6">
    <location>
        <begin position="191"/>
        <end position="226"/>
    </location>
</feature>
<dbReference type="InterPro" id="IPR013249">
    <property type="entry name" value="RNA_pol_sigma70_r4_t2"/>
</dbReference>
<dbReference type="Gene3D" id="1.10.1740.10">
    <property type="match status" value="1"/>
</dbReference>
<dbReference type="AlphaFoldDB" id="A0A846WRH6"/>
<gene>
    <name evidence="9" type="ORF">HGA05_19695</name>
</gene>
<evidence type="ECO:0000256" key="1">
    <source>
        <dbReference type="ARBA" id="ARBA00010641"/>
    </source>
</evidence>
<accession>A0A846WRH6</accession>
<evidence type="ECO:0000259" key="8">
    <source>
        <dbReference type="Pfam" id="PF08281"/>
    </source>
</evidence>
<evidence type="ECO:0000256" key="2">
    <source>
        <dbReference type="ARBA" id="ARBA00023015"/>
    </source>
</evidence>